<dbReference type="AlphaFoldDB" id="A0A317Q496"/>
<protein>
    <submittedName>
        <fullName evidence="1">Type IV pilus assembly protein PilM</fullName>
    </submittedName>
</protein>
<name>A0A317Q496_9GAMM</name>
<dbReference type="InterPro" id="IPR050696">
    <property type="entry name" value="FtsA/MreB"/>
</dbReference>
<dbReference type="Proteomes" id="UP000246964">
    <property type="component" value="Unassembled WGS sequence"/>
</dbReference>
<dbReference type="PIRSF" id="PIRSF019169">
    <property type="entry name" value="PilM"/>
    <property type="match status" value="1"/>
</dbReference>
<proteinExistence type="predicted"/>
<dbReference type="Pfam" id="PF11104">
    <property type="entry name" value="PilM_2"/>
    <property type="match status" value="1"/>
</dbReference>
<evidence type="ECO:0000313" key="2">
    <source>
        <dbReference type="Proteomes" id="UP000246964"/>
    </source>
</evidence>
<comment type="caution">
    <text evidence="1">The sequence shown here is derived from an EMBL/GenBank/DDBJ whole genome shotgun (WGS) entry which is preliminary data.</text>
</comment>
<dbReference type="NCBIfam" id="TIGR01175">
    <property type="entry name" value="pilM"/>
    <property type="match status" value="1"/>
</dbReference>
<dbReference type="OrthoDB" id="9773403at2"/>
<reference evidence="1 2" key="1">
    <citation type="submission" date="2018-05" db="EMBL/GenBank/DDBJ databases">
        <title>Freshwater and sediment microbial communities from various areas in North America, analyzing microbe dynamics in response to fracking.</title>
        <authorList>
            <person name="Lamendella R."/>
        </authorList>
    </citation>
    <scope>NUCLEOTIDE SEQUENCE [LARGE SCALE GENOMIC DNA]</scope>
    <source>
        <strain evidence="1 2">125B1</strain>
    </source>
</reference>
<evidence type="ECO:0000313" key="1">
    <source>
        <dbReference type="EMBL" id="PWW10429.1"/>
    </source>
</evidence>
<sequence length="355" mass="38620">MGLFGFGKKPGLGIDISAEAVRGVEIMPTDNSYSIEHVAEVTLAKQIMDGDEIVDIDKLGKMIAQLRKRMGHARVAVAAISGNQAMQRIIAMDIELDDEAIGEKIESDPDLLSVDTAIDHVYDYESLGEHPSLPGQQRVMLMAARASSVSTRSQAIEAGGYKVAVMDVDNHAVARTCNHVLPHLYPDVAASNLPYVVVDIAVSAMQLVVVVDGEVVSNRFQAGGLQPLLNALTEGDYNKHGEVLAKLRSGEHEQYPDYILDDMLNDLGSQVSRGIQMYQSNAVERGFAALFLINTGAMIPVLQDMVAAQVSFPVHVLNPFEHFPLPDKLSHLHAHGPRFVEALGLALRSYAPWHI</sequence>
<dbReference type="EMBL" id="QGTT01000014">
    <property type="protein sequence ID" value="PWW10429.1"/>
    <property type="molecule type" value="Genomic_DNA"/>
</dbReference>
<dbReference type="Gene3D" id="3.30.420.40">
    <property type="match status" value="2"/>
</dbReference>
<gene>
    <name evidence="1" type="ORF">DET45_11410</name>
</gene>
<keyword evidence="2" id="KW-1185">Reference proteome</keyword>
<dbReference type="PANTHER" id="PTHR32432">
    <property type="entry name" value="CELL DIVISION PROTEIN FTSA-RELATED"/>
    <property type="match status" value="1"/>
</dbReference>
<accession>A0A317Q496</accession>
<dbReference type="RefSeq" id="WP_110076434.1">
    <property type="nucleotide sequence ID" value="NZ_QGTT01000014.1"/>
</dbReference>
<organism evidence="1 2">
    <name type="scientific">Pseudidiomarina maritima</name>
    <dbReference type="NCBI Taxonomy" id="519453"/>
    <lineage>
        <taxon>Bacteria</taxon>
        <taxon>Pseudomonadati</taxon>
        <taxon>Pseudomonadota</taxon>
        <taxon>Gammaproteobacteria</taxon>
        <taxon>Alteromonadales</taxon>
        <taxon>Idiomarinaceae</taxon>
        <taxon>Pseudidiomarina</taxon>
    </lineage>
</organism>
<dbReference type="InterPro" id="IPR005883">
    <property type="entry name" value="PilM"/>
</dbReference>
<dbReference type="Gene3D" id="3.30.1490.300">
    <property type="match status" value="1"/>
</dbReference>
<dbReference type="PANTHER" id="PTHR32432:SF3">
    <property type="entry name" value="ETHANOLAMINE UTILIZATION PROTEIN EUTJ"/>
    <property type="match status" value="1"/>
</dbReference>